<evidence type="ECO:0000256" key="2">
    <source>
        <dbReference type="ARBA" id="ARBA00022723"/>
    </source>
</evidence>
<gene>
    <name evidence="6" type="ORF">H6G03_26230</name>
</gene>
<comment type="similarity">
    <text evidence="1">Belongs to the Gfa family.</text>
</comment>
<dbReference type="RefSeq" id="WP_190471078.1">
    <property type="nucleotide sequence ID" value="NZ_JACJPW010000086.1"/>
</dbReference>
<keyword evidence="7" id="KW-1185">Reference proteome</keyword>
<dbReference type="GO" id="GO:0046872">
    <property type="term" value="F:metal ion binding"/>
    <property type="evidence" value="ECO:0007669"/>
    <property type="project" value="UniProtKB-KW"/>
</dbReference>
<dbReference type="EMBL" id="JACJPW010000086">
    <property type="protein sequence ID" value="MBD2184525.1"/>
    <property type="molecule type" value="Genomic_DNA"/>
</dbReference>
<evidence type="ECO:0000256" key="1">
    <source>
        <dbReference type="ARBA" id="ARBA00005495"/>
    </source>
</evidence>
<evidence type="ECO:0000256" key="4">
    <source>
        <dbReference type="ARBA" id="ARBA00023239"/>
    </source>
</evidence>
<dbReference type="Gene3D" id="3.90.1590.10">
    <property type="entry name" value="glutathione-dependent formaldehyde- activating enzyme (gfa)"/>
    <property type="match status" value="1"/>
</dbReference>
<evidence type="ECO:0000313" key="7">
    <source>
        <dbReference type="Proteomes" id="UP000641646"/>
    </source>
</evidence>
<organism evidence="6 7">
    <name type="scientific">Aerosakkonema funiforme FACHB-1375</name>
    <dbReference type="NCBI Taxonomy" id="2949571"/>
    <lineage>
        <taxon>Bacteria</taxon>
        <taxon>Bacillati</taxon>
        <taxon>Cyanobacteriota</taxon>
        <taxon>Cyanophyceae</taxon>
        <taxon>Oscillatoriophycideae</taxon>
        <taxon>Aerosakkonematales</taxon>
        <taxon>Aerosakkonemataceae</taxon>
        <taxon>Aerosakkonema</taxon>
    </lineage>
</organism>
<keyword evidence="2" id="KW-0479">Metal-binding</keyword>
<dbReference type="AlphaFoldDB" id="A0A926VIJ0"/>
<evidence type="ECO:0000313" key="6">
    <source>
        <dbReference type="EMBL" id="MBD2184525.1"/>
    </source>
</evidence>
<dbReference type="PROSITE" id="PS51891">
    <property type="entry name" value="CENP_V_GFA"/>
    <property type="match status" value="1"/>
</dbReference>
<reference evidence="6" key="1">
    <citation type="journal article" date="2015" name="ISME J.">
        <title>Draft Genome Sequence of Streptomyces incarnatus NRRL8089, which Produces the Nucleoside Antibiotic Sinefungin.</title>
        <authorList>
            <person name="Oshima K."/>
            <person name="Hattori M."/>
            <person name="Shimizu H."/>
            <person name="Fukuda K."/>
            <person name="Nemoto M."/>
            <person name="Inagaki K."/>
            <person name="Tamura T."/>
        </authorList>
    </citation>
    <scope>NUCLEOTIDE SEQUENCE</scope>
    <source>
        <strain evidence="6">FACHB-1375</strain>
    </source>
</reference>
<comment type="caution">
    <text evidence="6">The sequence shown here is derived from an EMBL/GenBank/DDBJ whole genome shotgun (WGS) entry which is preliminary data.</text>
</comment>
<keyword evidence="4" id="KW-0456">Lyase</keyword>
<keyword evidence="3" id="KW-0862">Zinc</keyword>
<feature type="domain" description="CENP-V/GFA" evidence="5">
    <location>
        <begin position="5"/>
        <end position="122"/>
    </location>
</feature>
<dbReference type="SUPFAM" id="SSF51316">
    <property type="entry name" value="Mss4-like"/>
    <property type="match status" value="1"/>
</dbReference>
<dbReference type="PANTHER" id="PTHR33337:SF40">
    <property type="entry name" value="CENP-V_GFA DOMAIN-CONTAINING PROTEIN-RELATED"/>
    <property type="match status" value="1"/>
</dbReference>
<protein>
    <submittedName>
        <fullName evidence="6">GFA family protein</fullName>
    </submittedName>
</protein>
<dbReference type="InterPro" id="IPR006913">
    <property type="entry name" value="CENP-V/GFA"/>
</dbReference>
<dbReference type="Pfam" id="PF04828">
    <property type="entry name" value="GFA"/>
    <property type="match status" value="1"/>
</dbReference>
<dbReference type="GO" id="GO:0016846">
    <property type="term" value="F:carbon-sulfur lyase activity"/>
    <property type="evidence" value="ECO:0007669"/>
    <property type="project" value="InterPro"/>
</dbReference>
<dbReference type="Proteomes" id="UP000641646">
    <property type="component" value="Unassembled WGS sequence"/>
</dbReference>
<proteinExistence type="inferred from homology"/>
<evidence type="ECO:0000256" key="3">
    <source>
        <dbReference type="ARBA" id="ARBA00022833"/>
    </source>
</evidence>
<sequence>MTEVFSGGCLCGAVRYECQASPFAAMHCQCSDCRKTSATGHSSKLAVPRSAVKISGELKFYESQGESGNMVRRGFCPNCGCSIYAESSGFPEMGAISASSLDDPSIFQPSMVIFAANAPAWDYTDPQLPKFDKMPQM</sequence>
<name>A0A926VIJ0_9CYAN</name>
<dbReference type="PANTHER" id="PTHR33337">
    <property type="entry name" value="GFA DOMAIN-CONTAINING PROTEIN"/>
    <property type="match status" value="1"/>
</dbReference>
<dbReference type="InterPro" id="IPR011057">
    <property type="entry name" value="Mss4-like_sf"/>
</dbReference>
<reference evidence="6" key="2">
    <citation type="submission" date="2020-08" db="EMBL/GenBank/DDBJ databases">
        <authorList>
            <person name="Chen M."/>
            <person name="Teng W."/>
            <person name="Zhao L."/>
            <person name="Hu C."/>
            <person name="Zhou Y."/>
            <person name="Han B."/>
            <person name="Song L."/>
            <person name="Shu W."/>
        </authorList>
    </citation>
    <scope>NUCLEOTIDE SEQUENCE</scope>
    <source>
        <strain evidence="6">FACHB-1375</strain>
    </source>
</reference>
<accession>A0A926VIJ0</accession>
<evidence type="ECO:0000259" key="5">
    <source>
        <dbReference type="PROSITE" id="PS51891"/>
    </source>
</evidence>